<feature type="chain" id="PRO_5009291224" evidence="1">
    <location>
        <begin position="23"/>
        <end position="159"/>
    </location>
</feature>
<proteinExistence type="predicted"/>
<dbReference type="InterPro" id="IPR028250">
    <property type="entry name" value="DsbDN"/>
</dbReference>
<dbReference type="InterPro" id="IPR036929">
    <property type="entry name" value="DsbDN_sf"/>
</dbReference>
<evidence type="ECO:0000259" key="2">
    <source>
        <dbReference type="Pfam" id="PF11412"/>
    </source>
</evidence>
<protein>
    <submittedName>
        <fullName evidence="3">Disulphide bond corrector protein DsbC</fullName>
    </submittedName>
</protein>
<dbReference type="OrthoDB" id="7595708at2"/>
<dbReference type="EMBL" id="FNVA01000004">
    <property type="protein sequence ID" value="SEG31164.1"/>
    <property type="molecule type" value="Genomic_DNA"/>
</dbReference>
<sequence length="159" mass="17107">MTARALRIVVVTLAVGSPLLVAQGPAPQPVQWKVVRAERGAGGASTFRVELAGSVTPGWHVYAQQEPENGPIPLRVAVEDSSRAEIIGTIGGTAPTRRTDPSFELETEVYLSDFTLVVPVRWKHEPDTGGPIVLNVRYQACNDHTCLPPRTVHLSVPPS</sequence>
<dbReference type="Proteomes" id="UP000236728">
    <property type="component" value="Unassembled WGS sequence"/>
</dbReference>
<keyword evidence="4" id="KW-1185">Reference proteome</keyword>
<organism evidence="3 4">
    <name type="scientific">Bryocella elongata</name>
    <dbReference type="NCBI Taxonomy" id="863522"/>
    <lineage>
        <taxon>Bacteria</taxon>
        <taxon>Pseudomonadati</taxon>
        <taxon>Acidobacteriota</taxon>
        <taxon>Terriglobia</taxon>
        <taxon>Terriglobales</taxon>
        <taxon>Acidobacteriaceae</taxon>
        <taxon>Bryocella</taxon>
    </lineage>
</organism>
<dbReference type="Pfam" id="PF11412">
    <property type="entry name" value="DsbD_N"/>
    <property type="match status" value="1"/>
</dbReference>
<dbReference type="AlphaFoldDB" id="A0A1H5Z4Q7"/>
<feature type="signal peptide" evidence="1">
    <location>
        <begin position="1"/>
        <end position="22"/>
    </location>
</feature>
<accession>A0A1H5Z4Q7</accession>
<dbReference type="Gene3D" id="2.60.40.1250">
    <property type="entry name" value="Thiol:disulfide interchange protein DsbD, N-terminal domain"/>
    <property type="match status" value="1"/>
</dbReference>
<dbReference type="SUPFAM" id="SSF74863">
    <property type="entry name" value="Thiol:disulfide interchange protein DsbD, N-terminal domain (DsbD-alpha)"/>
    <property type="match status" value="1"/>
</dbReference>
<name>A0A1H5Z4Q7_9BACT</name>
<dbReference type="RefSeq" id="WP_103933355.1">
    <property type="nucleotide sequence ID" value="NZ_FNVA01000004.1"/>
</dbReference>
<gene>
    <name evidence="3" type="ORF">SAMN05421819_2447</name>
</gene>
<evidence type="ECO:0000313" key="3">
    <source>
        <dbReference type="EMBL" id="SEG31164.1"/>
    </source>
</evidence>
<reference evidence="3 4" key="1">
    <citation type="submission" date="2016-10" db="EMBL/GenBank/DDBJ databases">
        <authorList>
            <person name="de Groot N.N."/>
        </authorList>
    </citation>
    <scope>NUCLEOTIDE SEQUENCE [LARGE SCALE GENOMIC DNA]</scope>
    <source>
        <strain evidence="3 4">DSM 22489</strain>
    </source>
</reference>
<evidence type="ECO:0000313" key="4">
    <source>
        <dbReference type="Proteomes" id="UP000236728"/>
    </source>
</evidence>
<keyword evidence="1" id="KW-0732">Signal</keyword>
<evidence type="ECO:0000256" key="1">
    <source>
        <dbReference type="SAM" id="SignalP"/>
    </source>
</evidence>
<feature type="domain" description="Thiol:disulfide interchange protein DsbD N-terminal" evidence="2">
    <location>
        <begin position="46"/>
        <end position="152"/>
    </location>
</feature>